<dbReference type="Proteomes" id="UP000790377">
    <property type="component" value="Unassembled WGS sequence"/>
</dbReference>
<keyword evidence="2" id="KW-1185">Reference proteome</keyword>
<protein>
    <submittedName>
        <fullName evidence="1">Uncharacterized protein</fullName>
    </submittedName>
</protein>
<name>A0ACB7ZZL7_9AGAM</name>
<proteinExistence type="predicted"/>
<accession>A0ACB7ZZL7</accession>
<reference evidence="1" key="1">
    <citation type="journal article" date="2021" name="New Phytol.">
        <title>Evolutionary innovations through gain and loss of genes in the ectomycorrhizal Boletales.</title>
        <authorList>
            <person name="Wu G."/>
            <person name="Miyauchi S."/>
            <person name="Morin E."/>
            <person name="Kuo A."/>
            <person name="Drula E."/>
            <person name="Varga T."/>
            <person name="Kohler A."/>
            <person name="Feng B."/>
            <person name="Cao Y."/>
            <person name="Lipzen A."/>
            <person name="Daum C."/>
            <person name="Hundley H."/>
            <person name="Pangilinan J."/>
            <person name="Johnson J."/>
            <person name="Barry K."/>
            <person name="LaButti K."/>
            <person name="Ng V."/>
            <person name="Ahrendt S."/>
            <person name="Min B."/>
            <person name="Choi I.G."/>
            <person name="Park H."/>
            <person name="Plett J.M."/>
            <person name="Magnuson J."/>
            <person name="Spatafora J.W."/>
            <person name="Nagy L.G."/>
            <person name="Henrissat B."/>
            <person name="Grigoriev I.V."/>
            <person name="Yang Z.L."/>
            <person name="Xu J."/>
            <person name="Martin F.M."/>
        </authorList>
    </citation>
    <scope>NUCLEOTIDE SEQUENCE</scope>
    <source>
        <strain evidence="1">ATCC 28755</strain>
    </source>
</reference>
<evidence type="ECO:0000313" key="2">
    <source>
        <dbReference type="Proteomes" id="UP000790377"/>
    </source>
</evidence>
<gene>
    <name evidence="1" type="ORF">BJ138DRAFT_1105681</name>
</gene>
<evidence type="ECO:0000313" key="1">
    <source>
        <dbReference type="EMBL" id="KAH7905803.1"/>
    </source>
</evidence>
<comment type="caution">
    <text evidence="1">The sequence shown here is derived from an EMBL/GenBank/DDBJ whole genome shotgun (WGS) entry which is preliminary data.</text>
</comment>
<organism evidence="1 2">
    <name type="scientific">Hygrophoropsis aurantiaca</name>
    <dbReference type="NCBI Taxonomy" id="72124"/>
    <lineage>
        <taxon>Eukaryota</taxon>
        <taxon>Fungi</taxon>
        <taxon>Dikarya</taxon>
        <taxon>Basidiomycota</taxon>
        <taxon>Agaricomycotina</taxon>
        <taxon>Agaricomycetes</taxon>
        <taxon>Agaricomycetidae</taxon>
        <taxon>Boletales</taxon>
        <taxon>Coniophorineae</taxon>
        <taxon>Hygrophoropsidaceae</taxon>
        <taxon>Hygrophoropsis</taxon>
    </lineage>
</organism>
<dbReference type="EMBL" id="MU268120">
    <property type="protein sequence ID" value="KAH7905803.1"/>
    <property type="molecule type" value="Genomic_DNA"/>
</dbReference>
<sequence>MPRISVLSPHRSPAKKKRVRVYGKTEPYQCSTCKVWLARRAARDYHKRVCDKVNRPTFKEYVAVHHRIDPPSSGQGAARLRYPTKTFGEKLMAADDTSRRKSEHVLSVDEDDKWRVTVTPMDRMPEIAPTGRASRSEPSNELTQQLQDLEKDLTCPMCKYNEPMRAYGMWALWGPMGCREGDAILHPNECLICPTCRSPMTTGAEFAPNFSVRNSVASLIKILGGLGDKYADTTVQWKSRLLAWEAAVAVRLPPRQGSRKQPFRRGRAVVQVDETESQIDEDRSGNYNPLQAQ</sequence>